<dbReference type="KEGG" id="nau:109216119"/>
<sequence>MSRGGFNDSRSLSNTTSLSTSCCNGVCVMSSTWRDAQNPSFLNFISRFLNESSFRLNILPIAPDFIFIFGGLSVAFMFVTNWDVIDKESVFRKAEKVKEQFASFYVVITLPSKEQNDSFIRFYFKYGGQPGGPTFVPVRDFEMGFEKIVKIAHSRGVCKRQDVLAKLKAEKEKSVQAMEIYQQVVASIPGVDSHDANVLYQTIGSIEAIAKSSKEYILETTDLSPTTAETITRFFRDPKFYLGPKIG</sequence>
<dbReference type="EMBL" id="MJEQ01003118">
    <property type="protein sequence ID" value="OIT24867.1"/>
    <property type="molecule type" value="Genomic_DNA"/>
</dbReference>
<evidence type="ECO:0000313" key="1">
    <source>
        <dbReference type="EMBL" id="OIT24867.1"/>
    </source>
</evidence>
<keyword evidence="2" id="KW-1185">Reference proteome</keyword>
<dbReference type="PANTHER" id="PTHR37394">
    <property type="entry name" value="PROTEIN PARTING DANCERS"/>
    <property type="match status" value="1"/>
</dbReference>
<dbReference type="GO" id="GO:0005634">
    <property type="term" value="C:nucleus"/>
    <property type="evidence" value="ECO:0007669"/>
    <property type="project" value="EnsemblPlants"/>
</dbReference>
<evidence type="ECO:0000313" key="2">
    <source>
        <dbReference type="Proteomes" id="UP000187609"/>
    </source>
</evidence>
<dbReference type="PROSITE" id="PS51257">
    <property type="entry name" value="PROKAR_LIPOPROTEIN"/>
    <property type="match status" value="1"/>
</dbReference>
<name>A0A1J6KPY7_NICAT</name>
<comment type="caution">
    <text evidence="1">The sequence shown here is derived from an EMBL/GenBank/DDBJ whole genome shotgun (WGS) entry which is preliminary data.</text>
</comment>
<accession>A0A1J6KPY7</accession>
<dbReference type="GO" id="GO:0005694">
    <property type="term" value="C:chromosome"/>
    <property type="evidence" value="ECO:0007669"/>
    <property type="project" value="EnsemblPlants"/>
</dbReference>
<dbReference type="PANTHER" id="PTHR37394:SF1">
    <property type="entry name" value="PROTEIN PARTING DANCERS"/>
    <property type="match status" value="1"/>
</dbReference>
<dbReference type="GO" id="GO:0000712">
    <property type="term" value="P:resolution of meiotic recombination intermediates"/>
    <property type="evidence" value="ECO:0007669"/>
    <property type="project" value="EnsemblPlants"/>
</dbReference>
<dbReference type="Proteomes" id="UP000187609">
    <property type="component" value="Unassembled WGS sequence"/>
</dbReference>
<dbReference type="OMA" id="SYFQYEM"/>
<dbReference type="InterPro" id="IPR039172">
    <property type="entry name" value="PTD"/>
</dbReference>
<dbReference type="AlphaFoldDB" id="A0A1J6KPY7"/>
<dbReference type="GO" id="GO:0009555">
    <property type="term" value="P:pollen development"/>
    <property type="evidence" value="ECO:0007669"/>
    <property type="project" value="EnsemblPlants"/>
</dbReference>
<dbReference type="GO" id="GO:0048236">
    <property type="term" value="P:plant-type sporogenesis"/>
    <property type="evidence" value="ECO:0007669"/>
    <property type="project" value="EnsemblPlants"/>
</dbReference>
<dbReference type="OrthoDB" id="1857825at2759"/>
<dbReference type="SUPFAM" id="SSF47781">
    <property type="entry name" value="RuvA domain 2-like"/>
    <property type="match status" value="1"/>
</dbReference>
<organism evidence="1 2">
    <name type="scientific">Nicotiana attenuata</name>
    <name type="common">Coyote tobacco</name>
    <dbReference type="NCBI Taxonomy" id="49451"/>
    <lineage>
        <taxon>Eukaryota</taxon>
        <taxon>Viridiplantae</taxon>
        <taxon>Streptophyta</taxon>
        <taxon>Embryophyta</taxon>
        <taxon>Tracheophyta</taxon>
        <taxon>Spermatophyta</taxon>
        <taxon>Magnoliopsida</taxon>
        <taxon>eudicotyledons</taxon>
        <taxon>Gunneridae</taxon>
        <taxon>Pentapetalae</taxon>
        <taxon>asterids</taxon>
        <taxon>lamiids</taxon>
        <taxon>Solanales</taxon>
        <taxon>Solanaceae</taxon>
        <taxon>Nicotianoideae</taxon>
        <taxon>Nicotianeae</taxon>
        <taxon>Nicotiana</taxon>
    </lineage>
</organism>
<dbReference type="GO" id="GO:0010845">
    <property type="term" value="P:positive regulation of reciprocal meiotic recombination"/>
    <property type="evidence" value="ECO:0007669"/>
    <property type="project" value="EnsemblPlants"/>
</dbReference>
<dbReference type="InterPro" id="IPR010994">
    <property type="entry name" value="RuvA_2-like"/>
</dbReference>
<protein>
    <submittedName>
        <fullName evidence="1">Uncharacterized protein</fullName>
    </submittedName>
</protein>
<dbReference type="STRING" id="49451.A0A1J6KPY7"/>
<dbReference type="Pfam" id="PF14520">
    <property type="entry name" value="HHH_5"/>
    <property type="match status" value="1"/>
</dbReference>
<dbReference type="Gramene" id="OIT24867">
    <property type="protein sequence ID" value="OIT24867"/>
    <property type="gene ID" value="A4A49_28077"/>
</dbReference>
<dbReference type="GO" id="GO:0007059">
    <property type="term" value="P:chromosome segregation"/>
    <property type="evidence" value="ECO:0007669"/>
    <property type="project" value="EnsemblPlants"/>
</dbReference>
<gene>
    <name evidence="1" type="ORF">A4A49_28077</name>
</gene>
<proteinExistence type="predicted"/>
<dbReference type="Gene3D" id="1.10.150.20">
    <property type="entry name" value="5' to 3' exonuclease, C-terminal subdomain"/>
    <property type="match status" value="1"/>
</dbReference>
<dbReference type="GO" id="GO:0007140">
    <property type="term" value="P:male meiotic nuclear division"/>
    <property type="evidence" value="ECO:0007669"/>
    <property type="project" value="EnsemblPlants"/>
</dbReference>
<reference evidence="1" key="1">
    <citation type="submission" date="2016-11" db="EMBL/GenBank/DDBJ databases">
        <title>The genome of Nicotiana attenuata.</title>
        <authorList>
            <person name="Xu S."/>
            <person name="Brockmoeller T."/>
            <person name="Gaquerel E."/>
            <person name="Navarro A."/>
            <person name="Kuhl H."/>
            <person name="Gase K."/>
            <person name="Ling Z."/>
            <person name="Zhou W."/>
            <person name="Kreitzer C."/>
            <person name="Stanke M."/>
            <person name="Tang H."/>
            <person name="Lyons E."/>
            <person name="Pandey P."/>
            <person name="Pandey S.P."/>
            <person name="Timmermann B."/>
            <person name="Baldwin I.T."/>
        </authorList>
    </citation>
    <scope>NUCLEOTIDE SEQUENCE [LARGE SCALE GENOMIC DNA]</scope>
    <source>
        <strain evidence="1">UT</strain>
    </source>
</reference>